<dbReference type="RefSeq" id="WP_274584364.1">
    <property type="nucleotide sequence ID" value="NZ_CP145811.1"/>
</dbReference>
<dbReference type="EMBL" id="CP146598">
    <property type="protein sequence ID" value="WWY03471.1"/>
    <property type="molecule type" value="Genomic_DNA"/>
</dbReference>
<evidence type="ECO:0000313" key="1">
    <source>
        <dbReference type="EMBL" id="MDD9327072.1"/>
    </source>
</evidence>
<sequence>MINLIEHMGLQITKQGYLNARDVTVHYLSGSNELFLFFGQAKSLGEDPIIYGYALFDEGIKFDANNKKDFVLAGAIELIISNINISSFDKLHIFFKDVQKEHYVYQKGNGIFNRIDLFESINKGDFLQNKSINMIDSYDDASFELILKPLVDRFI</sequence>
<accession>A0A9X4IDC9</accession>
<reference evidence="2" key="2">
    <citation type="submission" date="2024-02" db="EMBL/GenBank/DDBJ databases">
        <title>Neisseria leonii sp. nov.</title>
        <authorList>
            <person name="Boutroux M."/>
            <person name="Favre-Rochex S."/>
            <person name="Gorgette O."/>
            <person name="Touak G."/>
            <person name="Muhle E."/>
            <person name="Chesneau O."/>
            <person name="Clermont D."/>
            <person name="Rahi P."/>
        </authorList>
    </citation>
    <scope>NUCLEOTIDE SEQUENCE</scope>
    <source>
        <strain evidence="2">51.81</strain>
    </source>
</reference>
<dbReference type="Proteomes" id="UP001149607">
    <property type="component" value="Chromosome"/>
</dbReference>
<evidence type="ECO:0000313" key="2">
    <source>
        <dbReference type="EMBL" id="WWY03471.1"/>
    </source>
</evidence>
<keyword evidence="3" id="KW-1185">Reference proteome</keyword>
<reference evidence="1" key="1">
    <citation type="submission" date="2022-10" db="EMBL/GenBank/DDBJ databases">
        <authorList>
            <person name="Boutroux M."/>
        </authorList>
    </citation>
    <scope>NUCLEOTIDE SEQUENCE</scope>
    <source>
        <strain evidence="1">51.81</strain>
    </source>
</reference>
<name>A0A9X4IDC9_9NEIS</name>
<protein>
    <submittedName>
        <fullName evidence="1">Uncharacterized protein</fullName>
    </submittedName>
</protein>
<gene>
    <name evidence="1" type="ORF">ORY91_000451</name>
    <name evidence="2" type="ORF">V9W64_01625</name>
</gene>
<dbReference type="EMBL" id="JAPQFL010000001">
    <property type="protein sequence ID" value="MDD9327072.1"/>
    <property type="molecule type" value="Genomic_DNA"/>
</dbReference>
<dbReference type="AlphaFoldDB" id="A0A9X4IDC9"/>
<evidence type="ECO:0000313" key="3">
    <source>
        <dbReference type="Proteomes" id="UP001149607"/>
    </source>
</evidence>
<organism evidence="1">
    <name type="scientific">Neisseria leonii</name>
    <dbReference type="NCBI Taxonomy" id="2995413"/>
    <lineage>
        <taxon>Bacteria</taxon>
        <taxon>Pseudomonadati</taxon>
        <taxon>Pseudomonadota</taxon>
        <taxon>Betaproteobacteria</taxon>
        <taxon>Neisseriales</taxon>
        <taxon>Neisseriaceae</taxon>
        <taxon>Neisseria</taxon>
    </lineage>
</organism>
<proteinExistence type="predicted"/>